<keyword evidence="14" id="KW-0863">Zinc-finger</keyword>
<feature type="domain" description="RING-type" evidence="16">
    <location>
        <begin position="2394"/>
        <end position="2433"/>
    </location>
</feature>
<dbReference type="InterPro" id="IPR044862">
    <property type="entry name" value="Pro_4_hyd_alph_FE2OG_OXY"/>
</dbReference>
<dbReference type="InterPro" id="IPR001841">
    <property type="entry name" value="Znf_RING"/>
</dbReference>
<feature type="transmembrane region" description="Helical" evidence="15">
    <location>
        <begin position="836"/>
        <end position="861"/>
    </location>
</feature>
<dbReference type="EMBL" id="CAMXCT010000292">
    <property type="protein sequence ID" value="CAI3976736.1"/>
    <property type="molecule type" value="Genomic_DNA"/>
</dbReference>
<evidence type="ECO:0000256" key="14">
    <source>
        <dbReference type="PROSITE-ProRule" id="PRU00175"/>
    </source>
</evidence>
<feature type="transmembrane region" description="Helical" evidence="15">
    <location>
        <begin position="1003"/>
        <end position="1020"/>
    </location>
</feature>
<dbReference type="GO" id="GO:0008475">
    <property type="term" value="F:procollagen-lysine 5-dioxygenase activity"/>
    <property type="evidence" value="ECO:0007669"/>
    <property type="project" value="UniProtKB-EC"/>
</dbReference>
<dbReference type="InterPro" id="IPR051559">
    <property type="entry name" value="HIF_prolyl_hydroxylases"/>
</dbReference>
<evidence type="ECO:0000259" key="17">
    <source>
        <dbReference type="PROSITE" id="PS51471"/>
    </source>
</evidence>
<protein>
    <recommendedName>
        <fullName evidence="4">procollagen-lysine 5-dioxygenase</fullName>
        <ecNumber evidence="4">1.14.11.4</ecNumber>
    </recommendedName>
</protein>
<keyword evidence="7" id="KW-0847">Vitamin C</keyword>
<dbReference type="PANTHER" id="PTHR12907:SF26">
    <property type="entry name" value="HIF PROLYL HYDROXYLASE, ISOFORM C"/>
    <property type="match status" value="1"/>
</dbReference>
<dbReference type="InterPro" id="IPR005123">
    <property type="entry name" value="Oxoglu/Fe-dep_dioxygenase_dom"/>
</dbReference>
<gene>
    <name evidence="18" type="ORF">C1SCF055_LOCUS4932</name>
</gene>
<keyword evidence="14" id="KW-0862">Zinc</keyword>
<dbReference type="Pfam" id="PF01594">
    <property type="entry name" value="AI-2E_transport"/>
    <property type="match status" value="1"/>
</dbReference>
<organism evidence="18">
    <name type="scientific">Cladocopium goreaui</name>
    <dbReference type="NCBI Taxonomy" id="2562237"/>
    <lineage>
        <taxon>Eukaryota</taxon>
        <taxon>Sar</taxon>
        <taxon>Alveolata</taxon>
        <taxon>Dinophyceae</taxon>
        <taxon>Suessiales</taxon>
        <taxon>Symbiodiniaceae</taxon>
        <taxon>Cladocopium</taxon>
    </lineage>
</organism>
<evidence type="ECO:0000256" key="12">
    <source>
        <dbReference type="ARBA" id="ARBA00023136"/>
    </source>
</evidence>
<evidence type="ECO:0000313" key="20">
    <source>
        <dbReference type="EMBL" id="CAL4764048.1"/>
    </source>
</evidence>
<dbReference type="Pfam" id="PF13920">
    <property type="entry name" value="zf-C3HC4_3"/>
    <property type="match status" value="1"/>
</dbReference>
<dbReference type="EC" id="1.14.11.4" evidence="4"/>
<dbReference type="Proteomes" id="UP001152797">
    <property type="component" value="Unassembled WGS sequence"/>
</dbReference>
<dbReference type="GO" id="GO:0031543">
    <property type="term" value="F:peptidyl-proline dioxygenase activity"/>
    <property type="evidence" value="ECO:0007669"/>
    <property type="project" value="TreeGrafter"/>
</dbReference>
<feature type="transmembrane region" description="Helical" evidence="15">
    <location>
        <begin position="921"/>
        <end position="944"/>
    </location>
</feature>
<evidence type="ECO:0000313" key="18">
    <source>
        <dbReference type="EMBL" id="CAI3976736.1"/>
    </source>
</evidence>
<evidence type="ECO:0000256" key="9">
    <source>
        <dbReference type="ARBA" id="ARBA00022989"/>
    </source>
</evidence>
<keyword evidence="9 15" id="KW-1133">Transmembrane helix</keyword>
<keyword evidence="5 15" id="KW-0812">Transmembrane</keyword>
<dbReference type="InterPro" id="IPR029044">
    <property type="entry name" value="Nucleotide-diphossugar_trans"/>
</dbReference>
<feature type="domain" description="Fe2OG dioxygenase" evidence="17">
    <location>
        <begin position="413"/>
        <end position="532"/>
    </location>
</feature>
<name>A0A9P1BRM8_9DINO</name>
<evidence type="ECO:0000256" key="13">
    <source>
        <dbReference type="ARBA" id="ARBA00047930"/>
    </source>
</evidence>
<keyword evidence="6" id="KW-0479">Metal-binding</keyword>
<dbReference type="GO" id="GO:0016020">
    <property type="term" value="C:membrane"/>
    <property type="evidence" value="ECO:0007669"/>
    <property type="project" value="UniProtKB-SubCell"/>
</dbReference>
<evidence type="ECO:0000256" key="4">
    <source>
        <dbReference type="ARBA" id="ARBA00012264"/>
    </source>
</evidence>
<comment type="catalytic activity">
    <reaction evidence="13">
        <text>L-lysyl-[collagen] + 2-oxoglutarate + O2 = (5R)-5-hydroxy-L-lysyl-[collagen] + succinate + CO2</text>
        <dbReference type="Rhea" id="RHEA:16569"/>
        <dbReference type="Rhea" id="RHEA-COMP:12751"/>
        <dbReference type="Rhea" id="RHEA-COMP:12752"/>
        <dbReference type="ChEBI" id="CHEBI:15379"/>
        <dbReference type="ChEBI" id="CHEBI:16526"/>
        <dbReference type="ChEBI" id="CHEBI:16810"/>
        <dbReference type="ChEBI" id="CHEBI:29969"/>
        <dbReference type="ChEBI" id="CHEBI:30031"/>
        <dbReference type="ChEBI" id="CHEBI:133442"/>
        <dbReference type="EC" id="1.14.11.4"/>
    </reaction>
</comment>
<dbReference type="InterPro" id="IPR002549">
    <property type="entry name" value="AI-2E-like"/>
</dbReference>
<feature type="transmembrane region" description="Helical" evidence="15">
    <location>
        <begin position="641"/>
        <end position="662"/>
    </location>
</feature>
<keyword evidence="21" id="KW-1185">Reference proteome</keyword>
<dbReference type="PANTHER" id="PTHR12907">
    <property type="entry name" value="EGL NINE HOMOLOG-RELATED"/>
    <property type="match status" value="1"/>
</dbReference>
<dbReference type="GO" id="GO:0031418">
    <property type="term" value="F:L-ascorbic acid binding"/>
    <property type="evidence" value="ECO:0007669"/>
    <property type="project" value="UniProtKB-KW"/>
</dbReference>
<reference evidence="18" key="1">
    <citation type="submission" date="2022-10" db="EMBL/GenBank/DDBJ databases">
        <authorList>
            <person name="Chen Y."/>
            <person name="Dougan E. K."/>
            <person name="Chan C."/>
            <person name="Rhodes N."/>
            <person name="Thang M."/>
        </authorList>
    </citation>
    <scope>NUCLEOTIDE SEQUENCE</scope>
</reference>
<dbReference type="PROSITE" id="PS50089">
    <property type="entry name" value="ZF_RING_2"/>
    <property type="match status" value="1"/>
</dbReference>
<evidence type="ECO:0000256" key="5">
    <source>
        <dbReference type="ARBA" id="ARBA00022692"/>
    </source>
</evidence>
<dbReference type="OrthoDB" id="412820at2759"/>
<proteinExistence type="inferred from homology"/>
<evidence type="ECO:0000256" key="15">
    <source>
        <dbReference type="SAM" id="Phobius"/>
    </source>
</evidence>
<dbReference type="InterPro" id="IPR006620">
    <property type="entry name" value="Pro_4_hyd_alph"/>
</dbReference>
<keyword evidence="11" id="KW-0408">Iron</keyword>
<accession>A0A9P1BRM8</accession>
<comment type="caution">
    <text evidence="18">The sequence shown here is derived from an EMBL/GenBank/DDBJ whole genome shotgun (WGS) entry which is preliminary data.</text>
</comment>
<dbReference type="Gene3D" id="3.30.40.10">
    <property type="entry name" value="Zinc/RING finger domain, C3HC4 (zinc finger)"/>
    <property type="match status" value="1"/>
</dbReference>
<dbReference type="SMART" id="SM00702">
    <property type="entry name" value="P4Hc"/>
    <property type="match status" value="1"/>
</dbReference>
<evidence type="ECO:0000256" key="1">
    <source>
        <dbReference type="ARBA" id="ARBA00001961"/>
    </source>
</evidence>
<feature type="transmembrane region" description="Helical" evidence="15">
    <location>
        <begin position="1067"/>
        <end position="1095"/>
    </location>
</feature>
<evidence type="ECO:0000313" key="21">
    <source>
        <dbReference type="Proteomes" id="UP001152797"/>
    </source>
</evidence>
<dbReference type="Pfam" id="PF13640">
    <property type="entry name" value="2OG-FeII_Oxy_3"/>
    <property type="match status" value="1"/>
</dbReference>
<keyword evidence="10" id="KW-0560">Oxidoreductase</keyword>
<comment type="similarity">
    <text evidence="3">Belongs to the autoinducer-2 exporter (AI-2E) (TC 2.A.86) family.</text>
</comment>
<dbReference type="EMBL" id="CAMXCT020000292">
    <property type="protein sequence ID" value="CAL1130111.1"/>
    <property type="molecule type" value="Genomic_DNA"/>
</dbReference>
<evidence type="ECO:0000256" key="8">
    <source>
        <dbReference type="ARBA" id="ARBA00022964"/>
    </source>
</evidence>
<feature type="transmembrane region" description="Helical" evidence="15">
    <location>
        <begin position="965"/>
        <end position="997"/>
    </location>
</feature>
<evidence type="ECO:0000256" key="11">
    <source>
        <dbReference type="ARBA" id="ARBA00023004"/>
    </source>
</evidence>
<evidence type="ECO:0000256" key="10">
    <source>
        <dbReference type="ARBA" id="ARBA00023002"/>
    </source>
</evidence>
<dbReference type="GO" id="GO:0008198">
    <property type="term" value="F:ferrous iron binding"/>
    <property type="evidence" value="ECO:0007669"/>
    <property type="project" value="TreeGrafter"/>
</dbReference>
<sequence>MSGKYVYLPEDAQDLLHFFLGAKPDWSSTERRAVFAKLSAIEIRDVSGLLCALQAEGDRSLNAKLKSAGQKPFHWQTLQAFQQQALQQSSDSQLVLHSTSMGCLEATKAQVRPPPPGTSESPNWEAPASAGWWRVVSKPTVWAHCAPDTNSAHISIHCYGKLLAMTQMRYDISFDAYWLKLRDEKSCEGTGQWILSNVSRAYGPDSGVSFGDLLEKVSEPGIVPSAVARESHRLSVKAFQVAQATHPTQLPKSQNGSLWGELHQKLLDMVNAAYQSILTVGCHTLPFAGELLPEPFGPKLSSTIEQLCSESYVVLDEFLDAEHTKSFVEEVRGVHESGKMERADPHQATSGQRDDYICWIDETKMGSSPALQRAIRMLKAVAHALSPALSHLHLQRQAAADPAHLADCAPPASPDAVLTVPPKAMLSCYPGNGSRYIPHTDSKYLEKLGAKSNPRELTAIVYANPPDWTEVDGGALKIYPHSQGLESCPDDMCQPAVVEPLGGRLVVFFSDLWHEVLPAFRPRRALTLWIFRPTVKCCASSGGGVPTFFTPEPWIVGKMRHGRNVIPQPSSALAQKSGFCPTQRDPLISRPKCRRCRMRPRSSSDTMARLQEYQQNTAFVGFMGLVCTSAIVYLSRNLSEVLVPLMWAAFSALPLTGLISVLNPMLIKVMRCCSIRQYRPARKGSDGSHPKPYHLNRHVEFHANAGEDFLRVPKADGELLLEEANEPDWVLCPKCFYVQFCCRRRVRVKELEVVYSQQHLQQDDVDRPKVPEREVNRIVDLWEYYIRRAEEDPGTGPDVFIKLYLDHSEHYPALVKPLPSEVPDLRGLLEVDSTHAVSYVIATLVAMAFVLLCLGTFVWLISVGANSLTDNVGAYLRGGREFIEWVTYYSQEVLPKEITKDLDHKAQAYLDEHVPILASSLLTMVEGLGFEIVLYTLYLLFWTLEPLPINREVSNLFKTYLLQKSLVCLLFAALNSILLLCLHCALWHILFLVAFLLNYIPEVGPIVVYILVLPLLLLDGNQTLEQRGMNSLIFTLSFLIIKFVTGNIIEVQLYAKSGGDLMRMHPVVMLALMMLFQSLMGMTGMFMTVPVMAAAKYYMLSMNMPASVLDPLLTCIEGSHQGPHMNFVEQQRARASDEDESRIAWVCDGGPTGGRWSCPKCVPKGSISMTVTSGLSMVNLLLEIYGRYRANHEVKSKEVENLAQVLQPFTEHVTVAGYDTAENYLPPEEFPREKYASHSEWYWIPVAGSATKLSKPKKDASMKKVLQFLTSHAPELQLSVPELFAKWEAAMKDGFIRDATPPGLEDFEALAVAAPLRFKHPLSGVFGDSTGVLCCPEDLKDMAEPGGKSTLTNAVIGRELLPTSSQSETRQCDVRHFLSAAILQLPSSWELGGFFAMDIVVLQGRVEQPQTLKLHQLPVVDKACPHCCYHGEKEVPCLDVEQCAKNGPAHGKYAIAMSFVGRPKDQMLPYIKSMQAASKLANNADLLMVMMKSDSKHMTAYQKELFQNHSVKLVDVDWDTPPKMKGYKEGGWCGHQDFIRLHVLGMEGYDAIAYYDTDIEFQGDISPVLKCAASGKFLSTNGGVGEPLNVGFFALKPDKRLFQAALNFALDANFSTKTSWGEMGWAPAGGYFIGGECGQGFWYALFYKSGGAAHKALHSVGLSSVDAAQIDRCIWNYQTSYMCKKDLDCSRVRVHHKPTRKTNARTECPVSRRFAVTMCGGKGLPSSLTSYLCKLERHCYQDAKLQPVAEGDQAVQDYLEKLNLGARTVLGTVQCVECRLDCPLRDSLNVFVPPAAEWQDVQFLDIGGANEILNPAVQICADLAYALSHRLIVCVRHDQITSRATQQLLLDIRAKAPYHFSDDVARQDRCPLIFAITQVDQVLEEEKGERWEVLRQSLRAVLHRTLSDCVELSQLIPIVLVSAKNSLDTLQSGTSKPQYEWHTFEELLINTAGLKRDVIRESKVRRASFIHELLKENLQTYETAEAWPYNAQCIWHSRRDFGKKLAIGSAVAAGSVGTALAFGVFLSASSAAAVAAAEAGAASAEATAAAAAANSWWAWAFGFGQFSAAATAASGAAATAEAAAATAAATASAWGLGSAIAGASTAGLTISAATAGSSSDGVSHIAGMTVVHASAVRVRDVRLAFRGFKSNASAERIKAGKSYRDVLFYPDGTAKWNRSQDLGSLPYPFLLCHRKSSAYLTFDGSQVHACTARDRPGQLWWAVPDERIPGEFVLQNAEHLCNLRLEEPLWLSPDRRMAVRCTPEVPGQNWSLSPGFEEGSVALRNVQLGQQLYYDGFFMGAFHEAYEDQDWQVLPQVPFYIGHFREMRMSGKGQFFWPNGAPLFKGSLKAGKVVDGFVFDERCICHGHFSFSDEDEPTLAGLQPEDATEGESLCEVCKEVPNMASMGKAFKPCNHGGTCESCAAAVRECPYCRSPVEGVHRVT</sequence>
<evidence type="ECO:0000256" key="3">
    <source>
        <dbReference type="ARBA" id="ARBA00009773"/>
    </source>
</evidence>
<evidence type="ECO:0000313" key="19">
    <source>
        <dbReference type="EMBL" id="CAL1130111.1"/>
    </source>
</evidence>
<dbReference type="InterPro" id="IPR013083">
    <property type="entry name" value="Znf_RING/FYVE/PHD"/>
</dbReference>
<keyword evidence="20" id="KW-0808">Transferase</keyword>
<comment type="subcellular location">
    <subcellularLocation>
        <location evidence="2">Membrane</location>
        <topology evidence="2">Multi-pass membrane protein</topology>
    </subcellularLocation>
</comment>
<keyword evidence="8" id="KW-0223">Dioxygenase</keyword>
<reference evidence="19" key="2">
    <citation type="submission" date="2024-04" db="EMBL/GenBank/DDBJ databases">
        <authorList>
            <person name="Chen Y."/>
            <person name="Shah S."/>
            <person name="Dougan E. K."/>
            <person name="Thang M."/>
            <person name="Chan C."/>
        </authorList>
    </citation>
    <scope>NUCLEOTIDE SEQUENCE [LARGE SCALE GENOMIC DNA]</scope>
</reference>
<evidence type="ECO:0000259" key="16">
    <source>
        <dbReference type="PROSITE" id="PS50089"/>
    </source>
</evidence>
<dbReference type="SUPFAM" id="SSF53448">
    <property type="entry name" value="Nucleotide-diphospho-sugar transferases"/>
    <property type="match status" value="1"/>
</dbReference>
<dbReference type="PROSITE" id="PS51471">
    <property type="entry name" value="FE2OG_OXY"/>
    <property type="match status" value="1"/>
</dbReference>
<dbReference type="GO" id="GO:0071456">
    <property type="term" value="P:cellular response to hypoxia"/>
    <property type="evidence" value="ECO:0007669"/>
    <property type="project" value="TreeGrafter"/>
</dbReference>
<dbReference type="GO" id="GO:0016740">
    <property type="term" value="F:transferase activity"/>
    <property type="evidence" value="ECO:0007669"/>
    <property type="project" value="UniProtKB-KW"/>
</dbReference>
<evidence type="ECO:0000256" key="2">
    <source>
        <dbReference type="ARBA" id="ARBA00004141"/>
    </source>
</evidence>
<evidence type="ECO:0000256" key="6">
    <source>
        <dbReference type="ARBA" id="ARBA00022723"/>
    </source>
</evidence>
<dbReference type="Gene3D" id="3.90.550.10">
    <property type="entry name" value="Spore Coat Polysaccharide Biosynthesis Protein SpsA, Chain A"/>
    <property type="match status" value="1"/>
</dbReference>
<feature type="transmembrane region" description="Helical" evidence="15">
    <location>
        <begin position="1032"/>
        <end position="1055"/>
    </location>
</feature>
<comment type="cofactor">
    <cofactor evidence="1">
        <name>L-ascorbate</name>
        <dbReference type="ChEBI" id="CHEBI:38290"/>
    </cofactor>
</comment>
<keyword evidence="12 15" id="KW-0472">Membrane</keyword>
<dbReference type="GO" id="GO:0008270">
    <property type="term" value="F:zinc ion binding"/>
    <property type="evidence" value="ECO:0007669"/>
    <property type="project" value="UniProtKB-KW"/>
</dbReference>
<dbReference type="Gene3D" id="2.60.120.620">
    <property type="entry name" value="q2cbj1_9rhob like domain"/>
    <property type="match status" value="1"/>
</dbReference>
<feature type="transmembrane region" description="Helical" evidence="15">
    <location>
        <begin position="617"/>
        <end position="635"/>
    </location>
</feature>
<evidence type="ECO:0000256" key="7">
    <source>
        <dbReference type="ARBA" id="ARBA00022896"/>
    </source>
</evidence>
<dbReference type="EMBL" id="CAMXCT030000292">
    <property type="protein sequence ID" value="CAL4764048.1"/>
    <property type="molecule type" value="Genomic_DNA"/>
</dbReference>